<evidence type="ECO:0000256" key="4">
    <source>
        <dbReference type="ARBA" id="ARBA00022475"/>
    </source>
</evidence>
<evidence type="ECO:0000256" key="6">
    <source>
        <dbReference type="ARBA" id="ARBA00022989"/>
    </source>
</evidence>
<dbReference type="GO" id="GO:0055085">
    <property type="term" value="P:transmembrane transport"/>
    <property type="evidence" value="ECO:0007669"/>
    <property type="project" value="InterPro"/>
</dbReference>
<dbReference type="SUPFAM" id="SSF161098">
    <property type="entry name" value="MetI-like"/>
    <property type="match status" value="1"/>
</dbReference>
<feature type="transmembrane region" description="Helical" evidence="8">
    <location>
        <begin position="97"/>
        <end position="116"/>
    </location>
</feature>
<dbReference type="RefSeq" id="WP_130429218.1">
    <property type="nucleotide sequence ID" value="NZ_CP034841.1"/>
</dbReference>
<evidence type="ECO:0000313" key="11">
    <source>
        <dbReference type="Proteomes" id="UP000289326"/>
    </source>
</evidence>
<reference evidence="10 11" key="1">
    <citation type="submission" date="2019-01" db="EMBL/GenBank/DDBJ databases">
        <title>Complete sequence and annotation of the Mycoplasma phocirhinis strain 852T genome.</title>
        <authorList>
            <person name="Frasca S.Jr."/>
            <person name="Kutish G.F."/>
            <person name="Castellanos Gell J."/>
            <person name="Michaels D.L."/>
            <person name="Brown D.R."/>
        </authorList>
    </citation>
    <scope>NUCLEOTIDE SEQUENCE [LARGE SCALE GENOMIC DNA]</scope>
    <source>
        <strain evidence="10 11">852</strain>
    </source>
</reference>
<dbReference type="PANTHER" id="PTHR42929">
    <property type="entry name" value="INNER MEMBRANE ABC TRANSPORTER PERMEASE PROTEIN YDCU-RELATED-RELATED"/>
    <property type="match status" value="1"/>
</dbReference>
<feature type="transmembrane region" description="Helical" evidence="8">
    <location>
        <begin position="61"/>
        <end position="85"/>
    </location>
</feature>
<dbReference type="OrthoDB" id="9807047at2"/>
<accession>A0A4P6MNI1</accession>
<sequence length="279" mass="31163">MNSKFKAKLAWNNRLLLLLPYILIALFLVVLPIILIIIQAFTPRHNFDSAQLIKEFGTWKIIGRSLKIGVISAILCLLIGFPYAYFTATAKSKILPIYAMSLILSPMIIFTIAKIYAIRGFFLSVFNEDSLEAEWFMVLALTYLNLPYMIMPLYSVFKDMPKNIIEASTDLGFSRIQTLFKVVIPYSTKAILSGVSLIFLASATTFVISDKLLANPAQLQTVGSIINQYSNPSNVFELSSGSVLVIVVSALFIGCYAAINFVPRLIVKLVNRKKRGNNE</sequence>
<protein>
    <submittedName>
        <fullName evidence="10">ABC transporter permease</fullName>
    </submittedName>
</protein>
<dbReference type="InterPro" id="IPR035906">
    <property type="entry name" value="MetI-like_sf"/>
</dbReference>
<feature type="transmembrane region" description="Helical" evidence="8">
    <location>
        <begin position="21"/>
        <end position="41"/>
    </location>
</feature>
<feature type="transmembrane region" description="Helical" evidence="8">
    <location>
        <begin position="136"/>
        <end position="157"/>
    </location>
</feature>
<feature type="transmembrane region" description="Helical" evidence="8">
    <location>
        <begin position="190"/>
        <end position="209"/>
    </location>
</feature>
<evidence type="ECO:0000256" key="8">
    <source>
        <dbReference type="RuleBase" id="RU363032"/>
    </source>
</evidence>
<keyword evidence="6 8" id="KW-1133">Transmembrane helix</keyword>
<dbReference type="PROSITE" id="PS50928">
    <property type="entry name" value="ABC_TM1"/>
    <property type="match status" value="1"/>
</dbReference>
<evidence type="ECO:0000256" key="1">
    <source>
        <dbReference type="ARBA" id="ARBA00004651"/>
    </source>
</evidence>
<dbReference type="InterPro" id="IPR000515">
    <property type="entry name" value="MetI-like"/>
</dbReference>
<evidence type="ECO:0000256" key="5">
    <source>
        <dbReference type="ARBA" id="ARBA00022692"/>
    </source>
</evidence>
<comment type="subcellular location">
    <subcellularLocation>
        <location evidence="1 8">Cell membrane</location>
        <topology evidence="1 8">Multi-pass membrane protein</topology>
    </subcellularLocation>
</comment>
<dbReference type="Proteomes" id="UP000289326">
    <property type="component" value="Chromosome"/>
</dbReference>
<evidence type="ECO:0000259" key="9">
    <source>
        <dbReference type="PROSITE" id="PS50928"/>
    </source>
</evidence>
<dbReference type="PANTHER" id="PTHR42929:SF1">
    <property type="entry name" value="INNER MEMBRANE ABC TRANSPORTER PERMEASE PROTEIN YDCU-RELATED"/>
    <property type="match status" value="1"/>
</dbReference>
<dbReference type="Gene3D" id="1.10.3720.10">
    <property type="entry name" value="MetI-like"/>
    <property type="match status" value="1"/>
</dbReference>
<dbReference type="AlphaFoldDB" id="A0A4P6MNI1"/>
<keyword evidence="4" id="KW-1003">Cell membrane</keyword>
<evidence type="ECO:0000256" key="2">
    <source>
        <dbReference type="ARBA" id="ARBA00007069"/>
    </source>
</evidence>
<feature type="domain" description="ABC transmembrane type-1" evidence="9">
    <location>
        <begin position="62"/>
        <end position="257"/>
    </location>
</feature>
<keyword evidence="7 8" id="KW-0472">Membrane</keyword>
<feature type="transmembrane region" description="Helical" evidence="8">
    <location>
        <begin position="243"/>
        <end position="267"/>
    </location>
</feature>
<name>A0A4P6MNI1_9BACT</name>
<dbReference type="CDD" id="cd06261">
    <property type="entry name" value="TM_PBP2"/>
    <property type="match status" value="1"/>
</dbReference>
<dbReference type="GO" id="GO:0005886">
    <property type="term" value="C:plasma membrane"/>
    <property type="evidence" value="ECO:0007669"/>
    <property type="project" value="UniProtKB-SubCell"/>
</dbReference>
<keyword evidence="3 8" id="KW-0813">Transport</keyword>
<dbReference type="Pfam" id="PF00528">
    <property type="entry name" value="BPD_transp_1"/>
    <property type="match status" value="1"/>
</dbReference>
<keyword evidence="11" id="KW-1185">Reference proteome</keyword>
<organism evidence="10 11">
    <name type="scientific">Mycoplasmopsis phocirhinis</name>
    <dbReference type="NCBI Taxonomy" id="142650"/>
    <lineage>
        <taxon>Bacteria</taxon>
        <taxon>Bacillati</taxon>
        <taxon>Mycoplasmatota</taxon>
        <taxon>Mycoplasmoidales</taxon>
        <taxon>Metamycoplasmataceae</taxon>
        <taxon>Mycoplasmopsis</taxon>
    </lineage>
</organism>
<keyword evidence="5 8" id="KW-0812">Transmembrane</keyword>
<evidence type="ECO:0000256" key="3">
    <source>
        <dbReference type="ARBA" id="ARBA00022448"/>
    </source>
</evidence>
<proteinExistence type="inferred from homology"/>
<gene>
    <name evidence="10" type="ORF">EG856_00645</name>
</gene>
<dbReference type="KEGG" id="mphi:EG856_00645"/>
<evidence type="ECO:0000313" key="10">
    <source>
        <dbReference type="EMBL" id="QBF34440.1"/>
    </source>
</evidence>
<comment type="similarity">
    <text evidence="2">Belongs to the binding-protein-dependent transport system permease family. CysTW subfamily.</text>
</comment>
<evidence type="ECO:0000256" key="7">
    <source>
        <dbReference type="ARBA" id="ARBA00023136"/>
    </source>
</evidence>
<dbReference type="EMBL" id="CP034841">
    <property type="protein sequence ID" value="QBF34440.1"/>
    <property type="molecule type" value="Genomic_DNA"/>
</dbReference>